<dbReference type="InterPro" id="IPR036691">
    <property type="entry name" value="Endo/exonu/phosph_ase_sf"/>
</dbReference>
<name>A0ABT1Q469_9ACTN</name>
<keyword evidence="4" id="KW-0540">Nuclease</keyword>
<keyword evidence="2" id="KW-0812">Transmembrane</keyword>
<comment type="caution">
    <text evidence="4">The sequence shown here is derived from an EMBL/GenBank/DDBJ whole genome shotgun (WGS) entry which is preliminary data.</text>
</comment>
<feature type="transmembrane region" description="Helical" evidence="2">
    <location>
        <begin position="101"/>
        <end position="119"/>
    </location>
</feature>
<organism evidence="4 5">
    <name type="scientific">Streptomyces humicola</name>
    <dbReference type="NCBI Taxonomy" id="2953240"/>
    <lineage>
        <taxon>Bacteria</taxon>
        <taxon>Bacillati</taxon>
        <taxon>Actinomycetota</taxon>
        <taxon>Actinomycetes</taxon>
        <taxon>Kitasatosporales</taxon>
        <taxon>Streptomycetaceae</taxon>
        <taxon>Streptomyces</taxon>
    </lineage>
</organism>
<reference evidence="4" key="1">
    <citation type="submission" date="2022-06" db="EMBL/GenBank/DDBJ databases">
        <title>Draft genome sequence of Streptomyces sp. RB6PN25 isolated from peat swamp forest in Thailand.</title>
        <authorList>
            <person name="Duangmal K."/>
            <person name="Klaysubun C."/>
        </authorList>
    </citation>
    <scope>NUCLEOTIDE SEQUENCE</scope>
    <source>
        <strain evidence="4">RB6PN25</strain>
    </source>
</reference>
<evidence type="ECO:0000256" key="2">
    <source>
        <dbReference type="SAM" id="Phobius"/>
    </source>
</evidence>
<dbReference type="InterPro" id="IPR005135">
    <property type="entry name" value="Endo/exonuclease/phosphatase"/>
</dbReference>
<evidence type="ECO:0000256" key="1">
    <source>
        <dbReference type="SAM" id="MobiDB-lite"/>
    </source>
</evidence>
<keyword evidence="4" id="KW-0255">Endonuclease</keyword>
<proteinExistence type="predicted"/>
<keyword evidence="2" id="KW-0472">Membrane</keyword>
<sequence>MAQADTTDGTTGSTGPWNGSAPWNGRRPRPRSRWRDGRTWRRGSLTATLAVAVALVMAFHTSVPDSVGNIGSLVETFLPWFGLAVPLLLVVGLLRRSALTLVAVVVPTLVWLDLFGGLVTGKSAPGGNLTVLTHNVDAANPDPAATTRHVLAAHAGIVALEELTGRALPVYERGLAGAYPYHAVEGTVGLWSRYPIRDTQPVDIKLGWVRAMRTTVATPYGDVAVYVAHMPSVRVHLKGGFTAGQRDVSAAALGEAIASEPLHDVILLGDLNGTMNDRSLAPLTSQLRSAQGAAGDGFGFSWPARFPMARIDQIMVKGVVPTTSWVLPDSGSDHRPVAATVEVGP</sequence>
<dbReference type="EMBL" id="JANFNG010000040">
    <property type="protein sequence ID" value="MCQ4084692.1"/>
    <property type="molecule type" value="Genomic_DNA"/>
</dbReference>
<evidence type="ECO:0000313" key="4">
    <source>
        <dbReference type="EMBL" id="MCQ4084692.1"/>
    </source>
</evidence>
<feature type="domain" description="Endonuclease/exonuclease/phosphatase" evidence="3">
    <location>
        <begin position="132"/>
        <end position="334"/>
    </location>
</feature>
<dbReference type="Proteomes" id="UP001057702">
    <property type="component" value="Unassembled WGS sequence"/>
</dbReference>
<keyword evidence="5" id="KW-1185">Reference proteome</keyword>
<protein>
    <submittedName>
        <fullName evidence="4">Endonuclease/exonuclease/phosphatase family protein</fullName>
    </submittedName>
</protein>
<evidence type="ECO:0000313" key="5">
    <source>
        <dbReference type="Proteomes" id="UP001057702"/>
    </source>
</evidence>
<keyword evidence="4" id="KW-0378">Hydrolase</keyword>
<dbReference type="Gene3D" id="3.60.10.10">
    <property type="entry name" value="Endonuclease/exonuclease/phosphatase"/>
    <property type="match status" value="1"/>
</dbReference>
<feature type="transmembrane region" description="Helical" evidence="2">
    <location>
        <begin position="77"/>
        <end position="94"/>
    </location>
</feature>
<feature type="compositionally biased region" description="Low complexity" evidence="1">
    <location>
        <begin position="1"/>
        <end position="15"/>
    </location>
</feature>
<dbReference type="GO" id="GO:0004519">
    <property type="term" value="F:endonuclease activity"/>
    <property type="evidence" value="ECO:0007669"/>
    <property type="project" value="UniProtKB-KW"/>
</dbReference>
<feature type="region of interest" description="Disordered" evidence="1">
    <location>
        <begin position="1"/>
        <end position="36"/>
    </location>
</feature>
<dbReference type="Pfam" id="PF03372">
    <property type="entry name" value="Exo_endo_phos"/>
    <property type="match status" value="1"/>
</dbReference>
<gene>
    <name evidence="4" type="ORF">NGB36_29980</name>
</gene>
<keyword evidence="2" id="KW-1133">Transmembrane helix</keyword>
<accession>A0ABT1Q469</accession>
<feature type="transmembrane region" description="Helical" evidence="2">
    <location>
        <begin position="39"/>
        <end position="57"/>
    </location>
</feature>
<dbReference type="SUPFAM" id="SSF56219">
    <property type="entry name" value="DNase I-like"/>
    <property type="match status" value="1"/>
</dbReference>
<dbReference type="RefSeq" id="WP_255923772.1">
    <property type="nucleotide sequence ID" value="NZ_JANFNG010000040.1"/>
</dbReference>
<evidence type="ECO:0000259" key="3">
    <source>
        <dbReference type="Pfam" id="PF03372"/>
    </source>
</evidence>